<dbReference type="SUPFAM" id="SSF55874">
    <property type="entry name" value="ATPase domain of HSP90 chaperone/DNA topoisomerase II/histidine kinase"/>
    <property type="match status" value="1"/>
</dbReference>
<proteinExistence type="predicted"/>
<dbReference type="Pfam" id="PF02518">
    <property type="entry name" value="HATPase_c"/>
    <property type="match status" value="1"/>
</dbReference>
<dbReference type="Proteomes" id="UP000235015">
    <property type="component" value="Unassembled WGS sequence"/>
</dbReference>
<evidence type="ECO:0000256" key="12">
    <source>
        <dbReference type="ARBA" id="ARBA00022989"/>
    </source>
</evidence>
<dbReference type="SUPFAM" id="SSF47384">
    <property type="entry name" value="Homodimeric domain of signal transducing histidine kinase"/>
    <property type="match status" value="1"/>
</dbReference>
<keyword evidence="6" id="KW-0597">Phosphoprotein</keyword>
<dbReference type="SMART" id="SM00388">
    <property type="entry name" value="HisKA"/>
    <property type="match status" value="1"/>
</dbReference>
<evidence type="ECO:0000256" key="2">
    <source>
        <dbReference type="ARBA" id="ARBA00004429"/>
    </source>
</evidence>
<dbReference type="PANTHER" id="PTHR44936">
    <property type="entry name" value="SENSOR PROTEIN CREC"/>
    <property type="match status" value="1"/>
</dbReference>
<keyword evidence="9" id="KW-0547">Nucleotide-binding</keyword>
<dbReference type="Pfam" id="PF00512">
    <property type="entry name" value="HisKA"/>
    <property type="match status" value="1"/>
</dbReference>
<sequence>MRLLPRSLFGRLTLILIGGLLLAQFLSTGLLLKDRVDVIRENTGIQLIQRVASLVYLLEDTEPRERARIVRAFSTPQFRTTLSDSPLQQGVDAVPSNHLEMLLRQALSERTEIQVAINPIHGSRDRESSFWRQRREVSDRQNVESRPSRFRPPRSGFQASIRLSDGNWLNILRPIPEGVEQWPYRLLTYLGVLLISIILLSLLAVRWVTRPLGTLAEAAQNIGKDITYPPLNEKGPREVRNAVRAFNTMQERLRRDIEDRSRVLAAVSHDLKTPITRLRLRLALLKDDALQSRFEKDLDEMEQMVLATLDYLRGTESKEKPVQISVNALLESLQDDAQELGWEMTLTSSKTAPYTGRPLALKRCLMNLIENAVRYGEAADIRLEDSPQKLTIIIADRGKGVPEDELEGLFNPFYRREESRARETGGTGLGLGIARNIARAHGGDVTLRKGKLHGLEAVITLPR</sequence>
<dbReference type="PANTHER" id="PTHR44936:SF5">
    <property type="entry name" value="SENSOR HISTIDINE KINASE ENVZ"/>
    <property type="match status" value="1"/>
</dbReference>
<keyword evidence="10" id="KW-0418">Kinase</keyword>
<evidence type="ECO:0000256" key="1">
    <source>
        <dbReference type="ARBA" id="ARBA00000085"/>
    </source>
</evidence>
<keyword evidence="14 15" id="KW-0472">Membrane</keyword>
<dbReference type="InterPro" id="IPR036097">
    <property type="entry name" value="HisK_dim/P_sf"/>
</dbReference>
<feature type="domain" description="Histidine kinase" evidence="16">
    <location>
        <begin position="266"/>
        <end position="463"/>
    </location>
</feature>
<keyword evidence="11" id="KW-0067">ATP-binding</keyword>
<evidence type="ECO:0000313" key="19">
    <source>
        <dbReference type="Proteomes" id="UP000235015"/>
    </source>
</evidence>
<dbReference type="RefSeq" id="WP_273437758.1">
    <property type="nucleotide sequence ID" value="NZ_PKUN01000002.1"/>
</dbReference>
<dbReference type="PROSITE" id="PS50109">
    <property type="entry name" value="HIS_KIN"/>
    <property type="match status" value="1"/>
</dbReference>
<keyword evidence="8 15" id="KW-0812">Transmembrane</keyword>
<dbReference type="SMART" id="SM00304">
    <property type="entry name" value="HAMP"/>
    <property type="match status" value="1"/>
</dbReference>
<dbReference type="GO" id="GO:0005886">
    <property type="term" value="C:plasma membrane"/>
    <property type="evidence" value="ECO:0007669"/>
    <property type="project" value="UniProtKB-SubCell"/>
</dbReference>
<dbReference type="GO" id="GO:0000155">
    <property type="term" value="F:phosphorelay sensor kinase activity"/>
    <property type="evidence" value="ECO:0007669"/>
    <property type="project" value="InterPro"/>
</dbReference>
<keyword evidence="13" id="KW-0902">Two-component regulatory system</keyword>
<keyword evidence="5" id="KW-0997">Cell inner membrane</keyword>
<dbReference type="InterPro" id="IPR050980">
    <property type="entry name" value="2C_sensor_his_kinase"/>
</dbReference>
<dbReference type="AlphaFoldDB" id="A0A2N6D0G3"/>
<comment type="subcellular location">
    <subcellularLocation>
        <location evidence="2">Cell inner membrane</location>
        <topology evidence="2">Multi-pass membrane protein</topology>
    </subcellularLocation>
</comment>
<reference evidence="18 19" key="1">
    <citation type="submission" date="2017-11" db="EMBL/GenBank/DDBJ databases">
        <title>Genome-resolved metagenomics identifies genetic mobility, metabolic interactions, and unexpected diversity in perchlorate-reducing communities.</title>
        <authorList>
            <person name="Barnum T.P."/>
            <person name="Figueroa I.A."/>
            <person name="Carlstrom C.I."/>
            <person name="Lucas L.N."/>
            <person name="Engelbrektson A.L."/>
            <person name="Coates J.D."/>
        </authorList>
    </citation>
    <scope>NUCLEOTIDE SEQUENCE [LARGE SCALE GENOMIC DNA]</scope>
    <source>
        <strain evidence="18">BM301</strain>
    </source>
</reference>
<comment type="caution">
    <text evidence="18">The sequence shown here is derived from an EMBL/GenBank/DDBJ whole genome shotgun (WGS) entry which is preliminary data.</text>
</comment>
<dbReference type="Pfam" id="PF00672">
    <property type="entry name" value="HAMP"/>
    <property type="match status" value="1"/>
</dbReference>
<dbReference type="PROSITE" id="PS50885">
    <property type="entry name" value="HAMP"/>
    <property type="match status" value="1"/>
</dbReference>
<evidence type="ECO:0000313" key="18">
    <source>
        <dbReference type="EMBL" id="PLX63151.1"/>
    </source>
</evidence>
<dbReference type="EC" id="2.7.13.3" evidence="3"/>
<dbReference type="InterPro" id="IPR003594">
    <property type="entry name" value="HATPase_dom"/>
</dbReference>
<evidence type="ECO:0000256" key="4">
    <source>
        <dbReference type="ARBA" id="ARBA00022475"/>
    </source>
</evidence>
<evidence type="ECO:0000259" key="16">
    <source>
        <dbReference type="PROSITE" id="PS50109"/>
    </source>
</evidence>
<protein>
    <recommendedName>
        <fullName evidence="3">histidine kinase</fullName>
        <ecNumber evidence="3">2.7.13.3</ecNumber>
    </recommendedName>
</protein>
<evidence type="ECO:0000256" key="7">
    <source>
        <dbReference type="ARBA" id="ARBA00022679"/>
    </source>
</evidence>
<evidence type="ECO:0000256" key="14">
    <source>
        <dbReference type="ARBA" id="ARBA00023136"/>
    </source>
</evidence>
<feature type="transmembrane region" description="Helical" evidence="15">
    <location>
        <begin position="186"/>
        <end position="208"/>
    </location>
</feature>
<dbReference type="EMBL" id="PKUN01000002">
    <property type="protein sequence ID" value="PLX63151.1"/>
    <property type="molecule type" value="Genomic_DNA"/>
</dbReference>
<organism evidence="18 19">
    <name type="scientific">Sedimenticola selenatireducens</name>
    <dbReference type="NCBI Taxonomy" id="191960"/>
    <lineage>
        <taxon>Bacteria</taxon>
        <taxon>Pseudomonadati</taxon>
        <taxon>Pseudomonadota</taxon>
        <taxon>Gammaproteobacteria</taxon>
        <taxon>Chromatiales</taxon>
        <taxon>Sedimenticolaceae</taxon>
        <taxon>Sedimenticola</taxon>
    </lineage>
</organism>
<dbReference type="InterPro" id="IPR003660">
    <property type="entry name" value="HAMP_dom"/>
</dbReference>
<dbReference type="GO" id="GO:0005524">
    <property type="term" value="F:ATP binding"/>
    <property type="evidence" value="ECO:0007669"/>
    <property type="project" value="UniProtKB-KW"/>
</dbReference>
<keyword evidence="4" id="KW-1003">Cell membrane</keyword>
<dbReference type="STRING" id="1111735.GCA_000428045_02705"/>
<evidence type="ECO:0000256" key="6">
    <source>
        <dbReference type="ARBA" id="ARBA00022553"/>
    </source>
</evidence>
<accession>A0A2N6D0G3</accession>
<feature type="transmembrane region" description="Helical" evidence="15">
    <location>
        <begin position="12"/>
        <end position="32"/>
    </location>
</feature>
<feature type="domain" description="HAMP" evidence="17">
    <location>
        <begin position="206"/>
        <end position="258"/>
    </location>
</feature>
<evidence type="ECO:0000256" key="15">
    <source>
        <dbReference type="SAM" id="Phobius"/>
    </source>
</evidence>
<dbReference type="InterPro" id="IPR036890">
    <property type="entry name" value="HATPase_C_sf"/>
</dbReference>
<keyword evidence="12 15" id="KW-1133">Transmembrane helix</keyword>
<evidence type="ECO:0000256" key="9">
    <source>
        <dbReference type="ARBA" id="ARBA00022741"/>
    </source>
</evidence>
<evidence type="ECO:0000256" key="5">
    <source>
        <dbReference type="ARBA" id="ARBA00022519"/>
    </source>
</evidence>
<evidence type="ECO:0000256" key="11">
    <source>
        <dbReference type="ARBA" id="ARBA00022840"/>
    </source>
</evidence>
<keyword evidence="7 18" id="KW-0808">Transferase</keyword>
<dbReference type="Gene3D" id="1.10.287.130">
    <property type="match status" value="1"/>
</dbReference>
<dbReference type="PRINTS" id="PR00344">
    <property type="entry name" value="BCTRLSENSOR"/>
</dbReference>
<dbReference type="CDD" id="cd06225">
    <property type="entry name" value="HAMP"/>
    <property type="match status" value="1"/>
</dbReference>
<evidence type="ECO:0000256" key="10">
    <source>
        <dbReference type="ARBA" id="ARBA00022777"/>
    </source>
</evidence>
<comment type="catalytic activity">
    <reaction evidence="1">
        <text>ATP + protein L-histidine = ADP + protein N-phospho-L-histidine.</text>
        <dbReference type="EC" id="2.7.13.3"/>
    </reaction>
</comment>
<evidence type="ECO:0000259" key="17">
    <source>
        <dbReference type="PROSITE" id="PS50885"/>
    </source>
</evidence>
<evidence type="ECO:0000256" key="13">
    <source>
        <dbReference type="ARBA" id="ARBA00023012"/>
    </source>
</evidence>
<gene>
    <name evidence="18" type="ORF">C0630_03070</name>
</gene>
<evidence type="ECO:0000256" key="3">
    <source>
        <dbReference type="ARBA" id="ARBA00012438"/>
    </source>
</evidence>
<dbReference type="InterPro" id="IPR004358">
    <property type="entry name" value="Sig_transdc_His_kin-like_C"/>
</dbReference>
<dbReference type="InterPro" id="IPR003661">
    <property type="entry name" value="HisK_dim/P_dom"/>
</dbReference>
<name>A0A2N6D0G3_9GAMM</name>
<evidence type="ECO:0000256" key="8">
    <source>
        <dbReference type="ARBA" id="ARBA00022692"/>
    </source>
</evidence>
<dbReference type="Gene3D" id="3.30.565.10">
    <property type="entry name" value="Histidine kinase-like ATPase, C-terminal domain"/>
    <property type="match status" value="1"/>
</dbReference>
<dbReference type="InterPro" id="IPR005467">
    <property type="entry name" value="His_kinase_dom"/>
</dbReference>
<dbReference type="SMART" id="SM00387">
    <property type="entry name" value="HATPase_c"/>
    <property type="match status" value="1"/>
</dbReference>